<accession>A0ABW1BAF7</accession>
<sequence length="85" mass="9492">MGNSHTAPVRGRALEMLSEGEPAGQVAQRLGVSEQTVRRWRNSPDPEPDLAATRTRIRELEEEVLVYRRIIDALKEAMPPKGATK</sequence>
<comment type="caution">
    <text evidence="1">The sequence shown here is derived from an EMBL/GenBank/DDBJ whole genome shotgun (WGS) entry which is preliminary data.</text>
</comment>
<evidence type="ECO:0000313" key="2">
    <source>
        <dbReference type="Proteomes" id="UP001596112"/>
    </source>
</evidence>
<keyword evidence="2" id="KW-1185">Reference proteome</keyword>
<name>A0ABW1BAF7_9ACTN</name>
<reference evidence="2" key="1">
    <citation type="journal article" date="2019" name="Int. J. Syst. Evol. Microbiol.">
        <title>The Global Catalogue of Microorganisms (GCM) 10K type strain sequencing project: providing services to taxonomists for standard genome sequencing and annotation.</title>
        <authorList>
            <consortium name="The Broad Institute Genomics Platform"/>
            <consortium name="The Broad Institute Genome Sequencing Center for Infectious Disease"/>
            <person name="Wu L."/>
            <person name="Ma J."/>
        </authorList>
    </citation>
    <scope>NUCLEOTIDE SEQUENCE [LARGE SCALE GENOMIC DNA]</scope>
    <source>
        <strain evidence="2">JCM 9918</strain>
    </source>
</reference>
<dbReference type="RefSeq" id="WP_380967079.1">
    <property type="nucleotide sequence ID" value="NZ_JAQOSL010000058.1"/>
</dbReference>
<dbReference type="SUPFAM" id="SSF46689">
    <property type="entry name" value="Homeodomain-like"/>
    <property type="match status" value="1"/>
</dbReference>
<dbReference type="Pfam" id="PF13384">
    <property type="entry name" value="HTH_23"/>
    <property type="match status" value="1"/>
</dbReference>
<dbReference type="Gene3D" id="1.10.10.60">
    <property type="entry name" value="Homeodomain-like"/>
    <property type="match status" value="1"/>
</dbReference>
<dbReference type="InterPro" id="IPR009057">
    <property type="entry name" value="Homeodomain-like_sf"/>
</dbReference>
<proteinExistence type="predicted"/>
<evidence type="ECO:0000313" key="1">
    <source>
        <dbReference type="EMBL" id="MFC5809620.1"/>
    </source>
</evidence>
<dbReference type="Proteomes" id="UP001596112">
    <property type="component" value="Unassembled WGS sequence"/>
</dbReference>
<dbReference type="EMBL" id="JBHSNZ010000012">
    <property type="protein sequence ID" value="MFC5809620.1"/>
    <property type="molecule type" value="Genomic_DNA"/>
</dbReference>
<protein>
    <submittedName>
        <fullName evidence="1">Helix-turn-helix domain-containing protein</fullName>
    </submittedName>
</protein>
<organism evidence="1 2">
    <name type="scientific">Streptomyces heilongjiangensis</name>
    <dbReference type="NCBI Taxonomy" id="945052"/>
    <lineage>
        <taxon>Bacteria</taxon>
        <taxon>Bacillati</taxon>
        <taxon>Actinomycetota</taxon>
        <taxon>Actinomycetes</taxon>
        <taxon>Kitasatosporales</taxon>
        <taxon>Streptomycetaceae</taxon>
        <taxon>Streptomyces</taxon>
    </lineage>
</organism>
<gene>
    <name evidence="1" type="ORF">ACFQGO_19240</name>
</gene>